<evidence type="ECO:0000313" key="3">
    <source>
        <dbReference type="Proteomes" id="UP001054837"/>
    </source>
</evidence>
<organism evidence="2 3">
    <name type="scientific">Caerostris darwini</name>
    <dbReference type="NCBI Taxonomy" id="1538125"/>
    <lineage>
        <taxon>Eukaryota</taxon>
        <taxon>Metazoa</taxon>
        <taxon>Ecdysozoa</taxon>
        <taxon>Arthropoda</taxon>
        <taxon>Chelicerata</taxon>
        <taxon>Arachnida</taxon>
        <taxon>Araneae</taxon>
        <taxon>Araneomorphae</taxon>
        <taxon>Entelegynae</taxon>
        <taxon>Araneoidea</taxon>
        <taxon>Araneidae</taxon>
        <taxon>Caerostris</taxon>
    </lineage>
</organism>
<protein>
    <submittedName>
        <fullName evidence="2">Uncharacterized protein</fullName>
    </submittedName>
</protein>
<comment type="caution">
    <text evidence="2">The sequence shown here is derived from an EMBL/GenBank/DDBJ whole genome shotgun (WGS) entry which is preliminary data.</text>
</comment>
<reference evidence="2 3" key="1">
    <citation type="submission" date="2021-06" db="EMBL/GenBank/DDBJ databases">
        <title>Caerostris darwini draft genome.</title>
        <authorList>
            <person name="Kono N."/>
            <person name="Arakawa K."/>
        </authorList>
    </citation>
    <scope>NUCLEOTIDE SEQUENCE [LARGE SCALE GENOMIC DNA]</scope>
</reference>
<name>A0AAV4WLE7_9ARAC</name>
<dbReference type="AlphaFoldDB" id="A0AAV4WLE7"/>
<keyword evidence="1" id="KW-1133">Transmembrane helix</keyword>
<accession>A0AAV4WLE7</accession>
<keyword evidence="3" id="KW-1185">Reference proteome</keyword>
<keyword evidence="1" id="KW-0472">Membrane</keyword>
<evidence type="ECO:0000313" key="2">
    <source>
        <dbReference type="EMBL" id="GIY82230.1"/>
    </source>
</evidence>
<dbReference type="Proteomes" id="UP001054837">
    <property type="component" value="Unassembled WGS sequence"/>
</dbReference>
<dbReference type="EMBL" id="BPLQ01014696">
    <property type="protein sequence ID" value="GIY82230.1"/>
    <property type="molecule type" value="Genomic_DNA"/>
</dbReference>
<keyword evidence="1" id="KW-0812">Transmembrane</keyword>
<proteinExistence type="predicted"/>
<sequence>MQTAFARFASAYMQCLSLNNEVLVLPRPRLDKNIMKYHDVSVFSIYSQVIAFYWAAILRKPLNPTQR</sequence>
<evidence type="ECO:0000256" key="1">
    <source>
        <dbReference type="SAM" id="Phobius"/>
    </source>
</evidence>
<feature type="transmembrane region" description="Helical" evidence="1">
    <location>
        <begin position="40"/>
        <end position="58"/>
    </location>
</feature>
<gene>
    <name evidence="2" type="ORF">CDAR_252521</name>
</gene>